<dbReference type="GO" id="GO:0050129">
    <property type="term" value="F:N-formylglutamate deformylase activity"/>
    <property type="evidence" value="ECO:0007669"/>
    <property type="project" value="UniProtKB-EC"/>
</dbReference>
<dbReference type="RefSeq" id="WP_219500577.1">
    <property type="nucleotide sequence ID" value="NZ_JAHXDN010000002.1"/>
</dbReference>
<dbReference type="InterPro" id="IPR010247">
    <property type="entry name" value="HutG_amidohyd"/>
</dbReference>
<gene>
    <name evidence="1" type="primary">hutG</name>
    <name evidence="1" type="ORF">KX928_07315</name>
</gene>
<protein>
    <submittedName>
        <fullName evidence="1">N-formylglutamate deformylase</fullName>
        <ecNumber evidence="1">3.5.1.68</ecNumber>
    </submittedName>
</protein>
<dbReference type="Proteomes" id="UP001138661">
    <property type="component" value="Unassembled WGS sequence"/>
</dbReference>
<organism evidence="1 2">
    <name type="scientific">Roseobacter insulae</name>
    <dbReference type="NCBI Taxonomy" id="2859783"/>
    <lineage>
        <taxon>Bacteria</taxon>
        <taxon>Pseudomonadati</taxon>
        <taxon>Pseudomonadota</taxon>
        <taxon>Alphaproteobacteria</taxon>
        <taxon>Rhodobacterales</taxon>
        <taxon>Roseobacteraceae</taxon>
        <taxon>Roseobacter</taxon>
    </lineage>
</organism>
<proteinExistence type="predicted"/>
<dbReference type="Pfam" id="PF05013">
    <property type="entry name" value="FGase"/>
    <property type="match status" value="1"/>
</dbReference>
<dbReference type="InterPro" id="IPR007709">
    <property type="entry name" value="N-FG_amidohydro"/>
</dbReference>
<dbReference type="EC" id="3.5.1.68" evidence="1"/>
<name>A0A9X1K2H8_9RHOB</name>
<dbReference type="EMBL" id="JAHXDN010000002">
    <property type="protein sequence ID" value="MBW4707592.1"/>
    <property type="molecule type" value="Genomic_DNA"/>
</dbReference>
<dbReference type="AlphaFoldDB" id="A0A9X1K2H8"/>
<sequence length="260" mass="28775">MPVDVTLGDSPLILAIPHAGTDLVDSLRNRLNGSGQALKDTDWHVDRLYRDLVADTTTVRARVHRYASDANRDPSGASLYPGQNTTGLIPMTDFDGKEIWNLPPTTREQSTWCAAFHTPYHAALAAQIARVRAQHGFAILYDCHSIRSEIPHLFDGTLPDLNIGTFMGASCDPQLADHVATLCRNTPGYSTVVNGRFKGGWTTRHYGRPATGVHALQMELAQSTYLTEEAEPWLYNPDKAAPLRALLRDILTYLQSWRPA</sequence>
<keyword evidence="2" id="KW-1185">Reference proteome</keyword>
<comment type="caution">
    <text evidence="1">The sequence shown here is derived from an EMBL/GenBank/DDBJ whole genome shotgun (WGS) entry which is preliminary data.</text>
</comment>
<reference evidence="1" key="1">
    <citation type="submission" date="2021-07" db="EMBL/GenBank/DDBJ databases">
        <title>Roseobacter insulae sp. nov., isolated from a tidal flat.</title>
        <authorList>
            <person name="Park S."/>
            <person name="Yoon J.-H."/>
        </authorList>
    </citation>
    <scope>NUCLEOTIDE SEQUENCE</scope>
    <source>
        <strain evidence="1">YSTF-M11</strain>
    </source>
</reference>
<evidence type="ECO:0000313" key="1">
    <source>
        <dbReference type="EMBL" id="MBW4707592.1"/>
    </source>
</evidence>
<keyword evidence="1" id="KW-0378">Hydrolase</keyword>
<dbReference type="NCBIfam" id="TIGR02017">
    <property type="entry name" value="hutG_amidohyd"/>
    <property type="match status" value="1"/>
</dbReference>
<evidence type="ECO:0000313" key="2">
    <source>
        <dbReference type="Proteomes" id="UP001138661"/>
    </source>
</evidence>
<accession>A0A9X1K2H8</accession>